<evidence type="ECO:0000313" key="1">
    <source>
        <dbReference type="EMBL" id="KAH9486427.1"/>
    </source>
</evidence>
<organism evidence="1 2">
    <name type="scientific">Psilocybe cubensis</name>
    <name type="common">Psychedelic mushroom</name>
    <name type="synonym">Stropharia cubensis</name>
    <dbReference type="NCBI Taxonomy" id="181762"/>
    <lineage>
        <taxon>Eukaryota</taxon>
        <taxon>Fungi</taxon>
        <taxon>Dikarya</taxon>
        <taxon>Basidiomycota</taxon>
        <taxon>Agaricomycotina</taxon>
        <taxon>Agaricomycetes</taxon>
        <taxon>Agaricomycetidae</taxon>
        <taxon>Agaricales</taxon>
        <taxon>Agaricineae</taxon>
        <taxon>Strophariaceae</taxon>
        <taxon>Psilocybe</taxon>
    </lineage>
</organism>
<accession>A0ACB8HFI7</accession>
<comment type="caution">
    <text evidence="1">The sequence shown here is derived from an EMBL/GenBank/DDBJ whole genome shotgun (WGS) entry which is preliminary data.</text>
</comment>
<proteinExistence type="predicted"/>
<sequence length="640" mass="71155">MLLSVRSFFSLTKQPHTSTAGALKQRAHSNPTDEVDPPPEVKVTKPDLEQFKPQSCHCGHQQPEFCPYCEYDLSIQVERAISLVNGTRPDIGEPTNYAQMDGADGPPRRRKLRKTKSVYSRLDFAKLDNKTSIAMRPNSMVSNNSRTPLLDDEQPSKSYYPTLPSERKTPNKLEKRGRPRTGSLPTMRHSTLSDISNNFTPQRPIKTVKSKSFLNSRAIRSFGPRPNPISKSIETDALVALAWTGQALSTSSPFPTPGSNSSYSPCSGSSSFLLSATSSISENQLYPSTNLLSPGLTDDKRRSVLRKPKDPNDAKLAPRPWTLAMVITDDGVTDERLVKDLEQMRIKDPSIDTSIIPDRYPFPERFFADYQTQLYDSLAEYPLQSGEAIPDPISPSDASWTSARQALLLCRELVRTERRYVSSLKVLITNGTSTPPPSQMLPYLPSLISASESLLVLMEENPSVQGVSQAFLACNNQLAEAFINWCGIVGQFFDSDDGVKNKGNLEDTADIHKNFVQPPISPRRVLSVESVLPIVVTEPNKIRKNTKARPSVRDLAILPTQRIMRYVLLFKELRALTPASYTSSSFVQLAVQAAESIAQSADEAQRHTSFSQGPLLQSEHDWPSLFESPSLQSHDQILYT</sequence>
<dbReference type="EMBL" id="JAFIQS020000001">
    <property type="protein sequence ID" value="KAH9486427.1"/>
    <property type="molecule type" value="Genomic_DNA"/>
</dbReference>
<keyword evidence="2" id="KW-1185">Reference proteome</keyword>
<name>A0ACB8HFI7_PSICU</name>
<reference evidence="1" key="1">
    <citation type="submission" date="2021-10" db="EMBL/GenBank/DDBJ databases">
        <title>Psilocybe cubensis genome.</title>
        <authorList>
            <person name="Mckernan K.J."/>
            <person name="Crawford S."/>
            <person name="Trippe A."/>
            <person name="Kane L.T."/>
            <person name="Mclaughlin S."/>
        </authorList>
    </citation>
    <scope>NUCLEOTIDE SEQUENCE</scope>
    <source>
        <strain evidence="1">MGC-MH-2018</strain>
    </source>
</reference>
<evidence type="ECO:0000313" key="2">
    <source>
        <dbReference type="Proteomes" id="UP000664032"/>
    </source>
</evidence>
<protein>
    <submittedName>
        <fullName evidence="1">Uncharacterized protein</fullName>
    </submittedName>
</protein>
<dbReference type="Proteomes" id="UP000664032">
    <property type="component" value="Unassembled WGS sequence"/>
</dbReference>
<gene>
    <name evidence="1" type="ORF">JR316_0000491</name>
</gene>